<dbReference type="EMBL" id="CP046052">
    <property type="protein sequence ID" value="QGM48048.1"/>
    <property type="molecule type" value="Genomic_DNA"/>
</dbReference>
<proteinExistence type="predicted"/>
<accession>A0A6B8KMD4</accession>
<evidence type="ECO:0000259" key="3">
    <source>
        <dbReference type="Pfam" id="PF04536"/>
    </source>
</evidence>
<keyword evidence="2" id="KW-1133">Transmembrane helix</keyword>
<reference evidence="4 5" key="1">
    <citation type="submission" date="2019-11" db="EMBL/GenBank/DDBJ databases">
        <title>The genome sequence of Methylocystis heyeri.</title>
        <authorList>
            <person name="Oshkin I.Y."/>
            <person name="Miroshnikov K."/>
            <person name="Dedysh S.N."/>
        </authorList>
    </citation>
    <scope>NUCLEOTIDE SEQUENCE [LARGE SCALE GENOMIC DNA]</scope>
    <source>
        <strain evidence="4 5">H2</strain>
    </source>
</reference>
<protein>
    <recommendedName>
        <fullName evidence="3">TPM domain-containing protein</fullName>
    </recommendedName>
</protein>
<dbReference type="RefSeq" id="WP_136497085.1">
    <property type="nucleotide sequence ID" value="NZ_CP046052.1"/>
</dbReference>
<keyword evidence="2" id="KW-0472">Membrane</keyword>
<evidence type="ECO:0000313" key="4">
    <source>
        <dbReference type="EMBL" id="QGM48048.1"/>
    </source>
</evidence>
<organism evidence="4 5">
    <name type="scientific">Methylocystis heyeri</name>
    <dbReference type="NCBI Taxonomy" id="391905"/>
    <lineage>
        <taxon>Bacteria</taxon>
        <taxon>Pseudomonadati</taxon>
        <taxon>Pseudomonadota</taxon>
        <taxon>Alphaproteobacteria</taxon>
        <taxon>Hyphomicrobiales</taxon>
        <taxon>Methylocystaceae</taxon>
        <taxon>Methylocystis</taxon>
    </lineage>
</organism>
<dbReference type="PANTHER" id="PTHR30373:SF2">
    <property type="entry name" value="UPF0603 PROTEIN YGCG"/>
    <property type="match status" value="1"/>
</dbReference>
<evidence type="ECO:0000313" key="5">
    <source>
        <dbReference type="Proteomes" id="UP000309061"/>
    </source>
</evidence>
<feature type="domain" description="TPM" evidence="3">
    <location>
        <begin position="57"/>
        <end position="180"/>
    </location>
</feature>
<keyword evidence="5" id="KW-1185">Reference proteome</keyword>
<feature type="region of interest" description="Disordered" evidence="1">
    <location>
        <begin position="247"/>
        <end position="275"/>
    </location>
</feature>
<feature type="transmembrane region" description="Helical" evidence="2">
    <location>
        <begin position="204"/>
        <end position="221"/>
    </location>
</feature>
<name>A0A6B8KMD4_9HYPH</name>
<dbReference type="Gene3D" id="3.10.310.50">
    <property type="match status" value="1"/>
</dbReference>
<sequence length="275" mass="28397">MANRAFRPIAPDAEAAKLPGVAALAARRAAVALALILTFFLGGAWAAIDFPALEGRVTDQAGILSQPVKTALEDKLKNLEDKSSIQLVVATVRSLQGSDIEAYANGLFRAWKLGLAKKNNGVLFLVAPNDRKMRIEVGYGLEGVLTDAVSSVIIRAAVAPRFKAGDFDGGVERGVDAIIEVLSTDTSEWTRRAASHSASDEQDALLPLLFFLLFVFIIIYMSRNARGRGGGGGPFVILPPSGGSGWGGGSSSFGGDGGFSGGGGSSGGGGASGDW</sequence>
<dbReference type="AlphaFoldDB" id="A0A6B8KMD4"/>
<dbReference type="PANTHER" id="PTHR30373">
    <property type="entry name" value="UPF0603 PROTEIN YGCG"/>
    <property type="match status" value="1"/>
</dbReference>
<dbReference type="Pfam" id="PF04536">
    <property type="entry name" value="TPM_phosphatase"/>
    <property type="match status" value="1"/>
</dbReference>
<keyword evidence="2" id="KW-0812">Transmembrane</keyword>
<dbReference type="OrthoDB" id="9810918at2"/>
<dbReference type="Proteomes" id="UP000309061">
    <property type="component" value="Chromosome"/>
</dbReference>
<evidence type="ECO:0000256" key="1">
    <source>
        <dbReference type="SAM" id="MobiDB-lite"/>
    </source>
</evidence>
<gene>
    <name evidence="4" type="ORF">H2LOC_011550</name>
</gene>
<dbReference type="InterPro" id="IPR007621">
    <property type="entry name" value="TPM_dom"/>
</dbReference>
<evidence type="ECO:0000256" key="2">
    <source>
        <dbReference type="SAM" id="Phobius"/>
    </source>
</evidence>
<dbReference type="KEGG" id="mhey:H2LOC_011550"/>